<name>A0A8K1FIL3_PYTOL</name>
<evidence type="ECO:0000313" key="3">
    <source>
        <dbReference type="Proteomes" id="UP000794436"/>
    </source>
</evidence>
<proteinExistence type="predicted"/>
<feature type="region of interest" description="Disordered" evidence="1">
    <location>
        <begin position="1"/>
        <end position="140"/>
    </location>
</feature>
<dbReference type="Proteomes" id="UP000794436">
    <property type="component" value="Unassembled WGS sequence"/>
</dbReference>
<feature type="compositionally biased region" description="Polar residues" evidence="1">
    <location>
        <begin position="594"/>
        <end position="603"/>
    </location>
</feature>
<dbReference type="OrthoDB" id="78113at2759"/>
<keyword evidence="3" id="KW-1185">Reference proteome</keyword>
<gene>
    <name evidence="2" type="ORF">Poli38472_014651</name>
</gene>
<organism evidence="2 3">
    <name type="scientific">Pythium oligandrum</name>
    <name type="common">Mycoparasitic fungus</name>
    <dbReference type="NCBI Taxonomy" id="41045"/>
    <lineage>
        <taxon>Eukaryota</taxon>
        <taxon>Sar</taxon>
        <taxon>Stramenopiles</taxon>
        <taxon>Oomycota</taxon>
        <taxon>Peronosporomycetes</taxon>
        <taxon>Pythiales</taxon>
        <taxon>Pythiaceae</taxon>
        <taxon>Pythium</taxon>
    </lineage>
</organism>
<evidence type="ECO:0000313" key="2">
    <source>
        <dbReference type="EMBL" id="TMW63946.1"/>
    </source>
</evidence>
<feature type="compositionally biased region" description="Polar residues" evidence="1">
    <location>
        <begin position="294"/>
        <end position="314"/>
    </location>
</feature>
<sequence length="614" mass="65892">MESNKTSGAASGAGSASATASASSTALRRSKRDATTRVVAVKSEENAAPAASQRRSQRSSKSTYATPSVATPATKDKRPSRSQRSSGSTIKEESVKSASVPPPISTSSETSAKHRRPSRRQSRQLDAAPTPTAASGGTRSAAQARRLFLGQYSARCATALCEVILQQMKTQACDPRVLESEVSPAEINWTDVATQMAKLHQVIMKPRECQLLWKFLAYGHEPVEGTDLLDGSDTEDYEITSHVLNERRRHQAIEIKQEETLVVSVEATNECEQTEDATSNSKRTNELETALAIDSQQTTEGENVEQPTPNSTEEVAQKPQLQEEVAPEGTSATQEENHPLVRLHPIYTQPSGVPDGWESLPPQPSLPLVYVAEKFLKRKPAVPVGAPTPVQPGATITASTSAHSTPSQTAPGLNAHQIAAAAGVMLSEEQPKPKAKRKRKSDAGADTSKKQPKPLISSSTPNAMKAPYVTSNTPPPNPTPPRNPVEFFYQIYKENPRVVVFDAQVPPPSSLSIEQLYALFQRAPPVVRSRCEQLALDDQERFNRECVRRRIWEKAMTSATNSPAVTPVPSPAPLSVPTATKPSAQPSATTTTSLGAPSSTQSAVKAPSQPAGSS</sequence>
<feature type="region of interest" description="Disordered" evidence="1">
    <location>
        <begin position="559"/>
        <end position="614"/>
    </location>
</feature>
<dbReference type="EMBL" id="SPLM01000042">
    <property type="protein sequence ID" value="TMW63946.1"/>
    <property type="molecule type" value="Genomic_DNA"/>
</dbReference>
<accession>A0A8K1FIL3</accession>
<feature type="region of interest" description="Disordered" evidence="1">
    <location>
        <begin position="425"/>
        <end position="481"/>
    </location>
</feature>
<protein>
    <submittedName>
        <fullName evidence="2">Uncharacterized protein</fullName>
    </submittedName>
</protein>
<feature type="compositionally biased region" description="Polar residues" evidence="1">
    <location>
        <begin position="61"/>
        <end position="71"/>
    </location>
</feature>
<feature type="compositionally biased region" description="Basic residues" evidence="1">
    <location>
        <begin position="113"/>
        <end position="122"/>
    </location>
</feature>
<evidence type="ECO:0000256" key="1">
    <source>
        <dbReference type="SAM" id="MobiDB-lite"/>
    </source>
</evidence>
<feature type="compositionally biased region" description="Low complexity" evidence="1">
    <location>
        <begin position="575"/>
        <end position="593"/>
    </location>
</feature>
<reference evidence="2" key="1">
    <citation type="submission" date="2019-03" db="EMBL/GenBank/DDBJ databases">
        <title>Long read genome sequence of the mycoparasitic Pythium oligandrum ATCC 38472 isolated from sugarbeet rhizosphere.</title>
        <authorList>
            <person name="Gaulin E."/>
        </authorList>
    </citation>
    <scope>NUCLEOTIDE SEQUENCE</scope>
    <source>
        <strain evidence="2">ATCC 38472_TT</strain>
    </source>
</reference>
<feature type="region of interest" description="Disordered" evidence="1">
    <location>
        <begin position="291"/>
        <end position="340"/>
    </location>
</feature>
<dbReference type="AlphaFoldDB" id="A0A8K1FIL3"/>
<feature type="compositionally biased region" description="Low complexity" evidence="1">
    <location>
        <begin position="1"/>
        <end position="26"/>
    </location>
</feature>
<comment type="caution">
    <text evidence="2">The sequence shown here is derived from an EMBL/GenBank/DDBJ whole genome shotgun (WGS) entry which is preliminary data.</text>
</comment>